<sequence>MIDVTYEDANDEITTIHADEANITPEERYLQIRITDDERQLDIPTRRVISVERDLEELDSDDRTASAQYL</sequence>
<name>A0A151A8X5_9EURY</name>
<dbReference type="EMBL" id="LTAZ01000017">
    <property type="protein sequence ID" value="KYH24063.1"/>
    <property type="molecule type" value="Genomic_DNA"/>
</dbReference>
<dbReference type="OrthoDB" id="263357at2157"/>
<evidence type="ECO:0000313" key="2">
    <source>
        <dbReference type="Proteomes" id="UP000075321"/>
    </source>
</evidence>
<organism evidence="1 2">
    <name type="scientific">Halalkalicoccus paucihalophilus</name>
    <dbReference type="NCBI Taxonomy" id="1008153"/>
    <lineage>
        <taxon>Archaea</taxon>
        <taxon>Methanobacteriati</taxon>
        <taxon>Methanobacteriota</taxon>
        <taxon>Stenosarchaea group</taxon>
        <taxon>Halobacteria</taxon>
        <taxon>Halobacteriales</taxon>
        <taxon>Halococcaceae</taxon>
        <taxon>Halalkalicoccus</taxon>
    </lineage>
</organism>
<gene>
    <name evidence="1" type="ORF">HAPAU_41420</name>
</gene>
<dbReference type="Proteomes" id="UP000075321">
    <property type="component" value="Unassembled WGS sequence"/>
</dbReference>
<keyword evidence="2" id="KW-1185">Reference proteome</keyword>
<dbReference type="AlphaFoldDB" id="A0A151A8X5"/>
<protein>
    <submittedName>
        <fullName evidence="1">Uncharacterized protein</fullName>
    </submittedName>
</protein>
<accession>A0A151A8X5</accession>
<reference evidence="1 2" key="1">
    <citation type="submission" date="2016-02" db="EMBL/GenBank/DDBJ databases">
        <title>Genome sequence of Halalkalicoccus paucihalophilus DSM 24557.</title>
        <authorList>
            <person name="Poehlein A."/>
            <person name="Daniel R."/>
        </authorList>
    </citation>
    <scope>NUCLEOTIDE SEQUENCE [LARGE SCALE GENOMIC DNA]</scope>
    <source>
        <strain evidence="1 2">DSM 24557</strain>
    </source>
</reference>
<dbReference type="RefSeq" id="WP_066385812.1">
    <property type="nucleotide sequence ID" value="NZ_LTAZ01000017.1"/>
</dbReference>
<comment type="caution">
    <text evidence="1">The sequence shown here is derived from an EMBL/GenBank/DDBJ whole genome shotgun (WGS) entry which is preliminary data.</text>
</comment>
<dbReference type="PATRIC" id="fig|1008153.3.peg.4441"/>
<evidence type="ECO:0000313" key="1">
    <source>
        <dbReference type="EMBL" id="KYH24063.1"/>
    </source>
</evidence>
<proteinExistence type="predicted"/>